<dbReference type="EMBL" id="CAFBLS010000329">
    <property type="protein sequence ID" value="CAB4886786.1"/>
    <property type="molecule type" value="Genomic_DNA"/>
</dbReference>
<reference evidence="2" key="1">
    <citation type="submission" date="2020-05" db="EMBL/GenBank/DDBJ databases">
        <authorList>
            <person name="Chiriac C."/>
            <person name="Salcher M."/>
            <person name="Ghai R."/>
            <person name="Kavagutti S V."/>
        </authorList>
    </citation>
    <scope>NUCLEOTIDE SEQUENCE</scope>
</reference>
<keyword evidence="1" id="KW-0472">Membrane</keyword>
<feature type="transmembrane region" description="Helical" evidence="1">
    <location>
        <begin position="104"/>
        <end position="122"/>
    </location>
</feature>
<evidence type="ECO:0000256" key="1">
    <source>
        <dbReference type="SAM" id="Phobius"/>
    </source>
</evidence>
<dbReference type="AlphaFoldDB" id="A0A6J7EUF0"/>
<evidence type="ECO:0000313" key="2">
    <source>
        <dbReference type="EMBL" id="CAB4886786.1"/>
    </source>
</evidence>
<keyword evidence="1" id="KW-1133">Transmembrane helix</keyword>
<organism evidence="2">
    <name type="scientific">freshwater metagenome</name>
    <dbReference type="NCBI Taxonomy" id="449393"/>
    <lineage>
        <taxon>unclassified sequences</taxon>
        <taxon>metagenomes</taxon>
        <taxon>ecological metagenomes</taxon>
    </lineage>
</organism>
<gene>
    <name evidence="2" type="ORF">UFOPK3402_01970</name>
</gene>
<sequence length="181" mass="18691">MDVKAGRFSGAVRLARGAVLGSAIVLLTVLGHTAGGQSTMADATSLVILWPLAVAFSLLAASTRRSAGWLFAFAVAVQALFHVLMSVMSAHAPHGAPGLPSPTMITGHLVAAALAAVVLAHGDNVMHRWLRFIGALAREILLPAIATPTHSVSAHRPPVLLQIRSVLSSAICRRGPPLLAA</sequence>
<feature type="transmembrane region" description="Helical" evidence="1">
    <location>
        <begin position="68"/>
        <end position="92"/>
    </location>
</feature>
<proteinExistence type="predicted"/>
<accession>A0A6J7EUF0</accession>
<name>A0A6J7EUF0_9ZZZZ</name>
<feature type="transmembrane region" description="Helical" evidence="1">
    <location>
        <begin position="43"/>
        <end position="61"/>
    </location>
</feature>
<feature type="transmembrane region" description="Helical" evidence="1">
    <location>
        <begin position="12"/>
        <end position="31"/>
    </location>
</feature>
<protein>
    <submittedName>
        <fullName evidence="2">Unannotated protein</fullName>
    </submittedName>
</protein>
<keyword evidence="1" id="KW-0812">Transmembrane</keyword>